<feature type="transmembrane region" description="Helical" evidence="10">
    <location>
        <begin position="245"/>
        <end position="262"/>
    </location>
</feature>
<dbReference type="Proteomes" id="UP001385951">
    <property type="component" value="Unassembled WGS sequence"/>
</dbReference>
<evidence type="ECO:0000256" key="3">
    <source>
        <dbReference type="ARBA" id="ARBA00022448"/>
    </source>
</evidence>
<dbReference type="EMBL" id="JASBNA010000005">
    <property type="protein sequence ID" value="KAK7691885.1"/>
    <property type="molecule type" value="Genomic_DNA"/>
</dbReference>
<feature type="transmembrane region" description="Helical" evidence="10">
    <location>
        <begin position="151"/>
        <end position="170"/>
    </location>
</feature>
<dbReference type="InterPro" id="IPR003663">
    <property type="entry name" value="Sugar/inositol_transpt"/>
</dbReference>
<name>A0AAW0GRJ8_9APHY</name>
<evidence type="ECO:0000313" key="13">
    <source>
        <dbReference type="Proteomes" id="UP001385951"/>
    </source>
</evidence>
<feature type="transmembrane region" description="Helical" evidence="10">
    <location>
        <begin position="410"/>
        <end position="430"/>
    </location>
</feature>
<evidence type="ECO:0000256" key="4">
    <source>
        <dbReference type="ARBA" id="ARBA00022692"/>
    </source>
</evidence>
<dbReference type="InterPro" id="IPR005828">
    <property type="entry name" value="MFS_sugar_transport-like"/>
</dbReference>
<evidence type="ECO:0000256" key="7">
    <source>
        <dbReference type="ARBA" id="ARBA00049119"/>
    </source>
</evidence>
<dbReference type="GO" id="GO:0005351">
    <property type="term" value="F:carbohydrate:proton symporter activity"/>
    <property type="evidence" value="ECO:0007669"/>
    <property type="project" value="TreeGrafter"/>
</dbReference>
<feature type="transmembrane region" description="Helical" evidence="10">
    <location>
        <begin position="176"/>
        <end position="198"/>
    </location>
</feature>
<dbReference type="PROSITE" id="PS00217">
    <property type="entry name" value="SUGAR_TRANSPORT_2"/>
    <property type="match status" value="1"/>
</dbReference>
<comment type="similarity">
    <text evidence="2 8">Belongs to the major facilitator superfamily. Sugar transporter (TC 2.A.1.1) family.</text>
</comment>
<comment type="subcellular location">
    <subcellularLocation>
        <location evidence="1">Membrane</location>
        <topology evidence="1">Multi-pass membrane protein</topology>
    </subcellularLocation>
</comment>
<dbReference type="PROSITE" id="PS00216">
    <property type="entry name" value="SUGAR_TRANSPORT_1"/>
    <property type="match status" value="1"/>
</dbReference>
<dbReference type="SUPFAM" id="SSF103473">
    <property type="entry name" value="MFS general substrate transporter"/>
    <property type="match status" value="1"/>
</dbReference>
<dbReference type="AlphaFoldDB" id="A0AAW0GRJ8"/>
<dbReference type="PANTHER" id="PTHR48022:SF14">
    <property type="entry name" value="MAJOR FACILITATOR SUPERFAMILY (MFS) PROFILE DOMAIN-CONTAINING PROTEIN-RELATED"/>
    <property type="match status" value="1"/>
</dbReference>
<reference evidence="12 13" key="1">
    <citation type="submission" date="2022-09" db="EMBL/GenBank/DDBJ databases">
        <authorList>
            <person name="Palmer J.M."/>
        </authorList>
    </citation>
    <scope>NUCLEOTIDE SEQUENCE [LARGE SCALE GENOMIC DNA]</scope>
    <source>
        <strain evidence="12 13">DSM 7382</strain>
    </source>
</reference>
<dbReference type="InterPro" id="IPR036259">
    <property type="entry name" value="MFS_trans_sf"/>
</dbReference>
<comment type="catalytic activity">
    <reaction evidence="7">
        <text>myo-inositol(out) + H(+)(out) = myo-inositol(in) + H(+)(in)</text>
        <dbReference type="Rhea" id="RHEA:60364"/>
        <dbReference type="ChEBI" id="CHEBI:15378"/>
        <dbReference type="ChEBI" id="CHEBI:17268"/>
    </reaction>
</comment>
<evidence type="ECO:0000256" key="10">
    <source>
        <dbReference type="SAM" id="Phobius"/>
    </source>
</evidence>
<feature type="domain" description="Major facilitator superfamily (MFS) profile" evidence="11">
    <location>
        <begin position="84"/>
        <end position="535"/>
    </location>
</feature>
<feature type="region of interest" description="Disordered" evidence="9">
    <location>
        <begin position="1"/>
        <end position="34"/>
    </location>
</feature>
<evidence type="ECO:0000313" key="12">
    <source>
        <dbReference type="EMBL" id="KAK7691885.1"/>
    </source>
</evidence>
<dbReference type="PROSITE" id="PS50850">
    <property type="entry name" value="MFS"/>
    <property type="match status" value="1"/>
</dbReference>
<feature type="transmembrane region" description="Helical" evidence="10">
    <location>
        <begin position="120"/>
        <end position="144"/>
    </location>
</feature>
<protein>
    <recommendedName>
        <fullName evidence="11">Major facilitator superfamily (MFS) profile domain-containing protein</fullName>
    </recommendedName>
</protein>
<evidence type="ECO:0000256" key="1">
    <source>
        <dbReference type="ARBA" id="ARBA00004141"/>
    </source>
</evidence>
<keyword evidence="6 10" id="KW-0472">Membrane</keyword>
<feature type="transmembrane region" description="Helical" evidence="10">
    <location>
        <begin position="210"/>
        <end position="230"/>
    </location>
</feature>
<sequence length="579" mass="62960">MTSHPEGRNNGYLALSSEPQEHEQYSPTDAAAATNYPVPTSHDVDIDAKHGGTLTIHPDGHSYTYSYGPRGVAGLFHNKFTMGVAGLASLGGVTFGYDQGVIANILVMEDFRQKFPTTSWQIGLITAMLELGSLIGALSAGIFADRVSRQTAILIASIVFCIGSALQFGAQSVLHLIVGRGIGGLGVGALSMLSPLYMAEISPPEVRGSLMALEQLSIVSGAGFGFWFGFVCRNLPGSASWRTPLGFQLLPGLFLGAICLFLPSSPRLLVAHGENDEALRTLARLRLRKPEEAATDPLLQIESLEMRVEVALEQRTMGDVKTGGFYAEIKAWSYLFTKRYYKRTMIGILMMVFQQWSGINALLYYGPTLMKHLGMEDETGTLVVAGGISIVQLIAVFPVILYIDRLGRRPLLRWGSVVMFLSHMTIALLVKQNQSDWPHHSTAAWTAVGCTYVFTMAYGMSYGPIGWILPSEVFPTSVRSKGVALSTSSNWINNFLIGLVTPVLMDLSPSITFIIFATACFFGYFWSTYVVPETANVSLEEIDAVFGSTVGLQDAEYKLQIERELGLTDLIASLAAGEQ</sequence>
<keyword evidence="5 10" id="KW-1133">Transmembrane helix</keyword>
<dbReference type="FunFam" id="1.20.1250.20:FF:000026">
    <property type="entry name" value="MFS quinate transporter QutD"/>
    <property type="match status" value="1"/>
</dbReference>
<dbReference type="NCBIfam" id="TIGR00879">
    <property type="entry name" value="SP"/>
    <property type="match status" value="1"/>
</dbReference>
<evidence type="ECO:0000259" key="11">
    <source>
        <dbReference type="PROSITE" id="PS50850"/>
    </source>
</evidence>
<proteinExistence type="inferred from homology"/>
<feature type="transmembrane region" description="Helical" evidence="10">
    <location>
        <begin position="346"/>
        <end position="367"/>
    </location>
</feature>
<dbReference type="InterPro" id="IPR050360">
    <property type="entry name" value="MFS_Sugar_Transporters"/>
</dbReference>
<dbReference type="PRINTS" id="PR00171">
    <property type="entry name" value="SUGRTRNSPORT"/>
</dbReference>
<dbReference type="Pfam" id="PF00083">
    <property type="entry name" value="Sugar_tr"/>
    <property type="match status" value="1"/>
</dbReference>
<keyword evidence="4 10" id="KW-0812">Transmembrane</keyword>
<dbReference type="PANTHER" id="PTHR48022">
    <property type="entry name" value="PLASTIDIC GLUCOSE TRANSPORTER 4"/>
    <property type="match status" value="1"/>
</dbReference>
<evidence type="ECO:0000256" key="2">
    <source>
        <dbReference type="ARBA" id="ARBA00010992"/>
    </source>
</evidence>
<organism evidence="12 13">
    <name type="scientific">Cerrena zonata</name>
    <dbReference type="NCBI Taxonomy" id="2478898"/>
    <lineage>
        <taxon>Eukaryota</taxon>
        <taxon>Fungi</taxon>
        <taxon>Dikarya</taxon>
        <taxon>Basidiomycota</taxon>
        <taxon>Agaricomycotina</taxon>
        <taxon>Agaricomycetes</taxon>
        <taxon>Polyporales</taxon>
        <taxon>Cerrenaceae</taxon>
        <taxon>Cerrena</taxon>
    </lineage>
</organism>
<evidence type="ECO:0000256" key="8">
    <source>
        <dbReference type="RuleBase" id="RU003346"/>
    </source>
</evidence>
<evidence type="ECO:0000256" key="9">
    <source>
        <dbReference type="SAM" id="MobiDB-lite"/>
    </source>
</evidence>
<feature type="transmembrane region" description="Helical" evidence="10">
    <location>
        <begin position="483"/>
        <end position="505"/>
    </location>
</feature>
<evidence type="ECO:0000256" key="5">
    <source>
        <dbReference type="ARBA" id="ARBA00022989"/>
    </source>
</evidence>
<keyword evidence="3 8" id="KW-0813">Transport</keyword>
<feature type="transmembrane region" description="Helical" evidence="10">
    <location>
        <begin position="379"/>
        <end position="403"/>
    </location>
</feature>
<dbReference type="GO" id="GO:0016020">
    <property type="term" value="C:membrane"/>
    <property type="evidence" value="ECO:0007669"/>
    <property type="project" value="UniProtKB-SubCell"/>
</dbReference>
<accession>A0AAW0GRJ8</accession>
<gene>
    <name evidence="12" type="ORF">QCA50_005289</name>
</gene>
<dbReference type="InterPro" id="IPR005829">
    <property type="entry name" value="Sugar_transporter_CS"/>
</dbReference>
<keyword evidence="13" id="KW-1185">Reference proteome</keyword>
<evidence type="ECO:0000256" key="6">
    <source>
        <dbReference type="ARBA" id="ARBA00023136"/>
    </source>
</evidence>
<dbReference type="Gene3D" id="1.20.1250.20">
    <property type="entry name" value="MFS general substrate transporter like domains"/>
    <property type="match status" value="1"/>
</dbReference>
<feature type="transmembrane region" description="Helical" evidence="10">
    <location>
        <begin position="442"/>
        <end position="462"/>
    </location>
</feature>
<feature type="transmembrane region" description="Helical" evidence="10">
    <location>
        <begin position="511"/>
        <end position="531"/>
    </location>
</feature>
<dbReference type="InterPro" id="IPR020846">
    <property type="entry name" value="MFS_dom"/>
</dbReference>
<comment type="caution">
    <text evidence="12">The sequence shown here is derived from an EMBL/GenBank/DDBJ whole genome shotgun (WGS) entry which is preliminary data.</text>
</comment>